<organism evidence="1 2">
    <name type="scientific">Devosia psychrophila</name>
    <dbReference type="NCBI Taxonomy" id="728005"/>
    <lineage>
        <taxon>Bacteria</taxon>
        <taxon>Pseudomonadati</taxon>
        <taxon>Pseudomonadota</taxon>
        <taxon>Alphaproteobacteria</taxon>
        <taxon>Hyphomicrobiales</taxon>
        <taxon>Devosiaceae</taxon>
        <taxon>Devosia</taxon>
    </lineage>
</organism>
<evidence type="ECO:0000313" key="1">
    <source>
        <dbReference type="EMBL" id="SFC33709.1"/>
    </source>
</evidence>
<evidence type="ECO:0000313" key="2">
    <source>
        <dbReference type="Proteomes" id="UP000182258"/>
    </source>
</evidence>
<name>A0A1I1IBF6_9HYPH</name>
<dbReference type="EMBL" id="FOMB01000004">
    <property type="protein sequence ID" value="SFC33709.1"/>
    <property type="molecule type" value="Genomic_DNA"/>
</dbReference>
<proteinExistence type="predicted"/>
<gene>
    <name evidence="1" type="ORF">SAMN04488059_10429</name>
</gene>
<reference evidence="1 2" key="1">
    <citation type="submission" date="2016-10" db="EMBL/GenBank/DDBJ databases">
        <authorList>
            <person name="de Groot N.N."/>
        </authorList>
    </citation>
    <scope>NUCLEOTIDE SEQUENCE [LARGE SCALE GENOMIC DNA]</scope>
    <source>
        <strain evidence="1 2">CGMCC 1.10210</strain>
    </source>
</reference>
<dbReference type="Proteomes" id="UP000182258">
    <property type="component" value="Unassembled WGS sequence"/>
</dbReference>
<dbReference type="AlphaFoldDB" id="A0A1I1IBF6"/>
<accession>A0A1I1IBF6</accession>
<sequence length="45" mass="5198">MRSRPIFRSVDPLSERGNIFLVARFVAAITVQPERPVNKLIQVIY</sequence>
<dbReference type="STRING" id="728005.SAMN04488059_10429"/>
<protein>
    <submittedName>
        <fullName evidence="1">Uncharacterized protein</fullName>
    </submittedName>
</protein>